<evidence type="ECO:0000256" key="12">
    <source>
        <dbReference type="ARBA" id="ARBA00030215"/>
    </source>
</evidence>
<dbReference type="Pfam" id="PF00401">
    <property type="entry name" value="ATP-synt_DE"/>
    <property type="match status" value="1"/>
</dbReference>
<keyword evidence="10 14" id="KW-0139">CF(1)</keyword>
<dbReference type="Pfam" id="PF02823">
    <property type="entry name" value="ATP-synt_DE_N"/>
    <property type="match status" value="1"/>
</dbReference>
<comment type="function">
    <text evidence="1 14">Produces ATP from ADP in the presence of a proton gradient across the membrane.</text>
</comment>
<gene>
    <name evidence="14" type="primary">atpC</name>
    <name evidence="18" type="ORF">D3H35_14615</name>
</gene>
<keyword evidence="19" id="KW-1185">Reference proteome</keyword>
<evidence type="ECO:0000256" key="11">
    <source>
        <dbReference type="ARBA" id="ARBA00023310"/>
    </source>
</evidence>
<keyword evidence="6 14" id="KW-1003">Cell membrane</keyword>
<keyword evidence="9 14" id="KW-0472">Membrane</keyword>
<protein>
    <recommendedName>
        <fullName evidence="4 14">ATP synthase epsilon chain</fullName>
    </recommendedName>
    <alternativeName>
        <fullName evidence="13 14">ATP synthase F1 sector epsilon subunit</fullName>
    </alternativeName>
    <alternativeName>
        <fullName evidence="12 14">F-ATPase epsilon subunit</fullName>
    </alternativeName>
</protein>
<proteinExistence type="inferred from homology"/>
<dbReference type="InterPro" id="IPR036794">
    <property type="entry name" value="ATP_F1_dsu/esu_C_sf"/>
</dbReference>
<evidence type="ECO:0000313" key="18">
    <source>
        <dbReference type="EMBL" id="RIE01997.1"/>
    </source>
</evidence>
<dbReference type="NCBIfam" id="NF009977">
    <property type="entry name" value="PRK13442.1"/>
    <property type="match status" value="1"/>
</dbReference>
<evidence type="ECO:0000259" key="17">
    <source>
        <dbReference type="Pfam" id="PF02823"/>
    </source>
</evidence>
<dbReference type="PANTHER" id="PTHR13822">
    <property type="entry name" value="ATP SYNTHASE DELTA/EPSILON CHAIN"/>
    <property type="match status" value="1"/>
</dbReference>
<comment type="similarity">
    <text evidence="3 14 15">Belongs to the ATPase epsilon chain family.</text>
</comment>
<keyword evidence="8 14" id="KW-0406">Ion transport</keyword>
<dbReference type="CDD" id="cd12152">
    <property type="entry name" value="F1-ATPase_delta"/>
    <property type="match status" value="1"/>
</dbReference>
<dbReference type="PANTHER" id="PTHR13822:SF10">
    <property type="entry name" value="ATP SYNTHASE EPSILON CHAIN, CHLOROPLASTIC"/>
    <property type="match status" value="1"/>
</dbReference>
<dbReference type="NCBIfam" id="TIGR01216">
    <property type="entry name" value="ATP_synt_epsi"/>
    <property type="match status" value="1"/>
</dbReference>
<dbReference type="RefSeq" id="WP_119150040.1">
    <property type="nucleotide sequence ID" value="NZ_JBHSOV010000020.1"/>
</dbReference>
<keyword evidence="7 14" id="KW-0375">Hydrogen ion transport</keyword>
<dbReference type="Gene3D" id="2.60.15.10">
    <property type="entry name" value="F0F1 ATP synthase delta/epsilon subunit, N-terminal"/>
    <property type="match status" value="1"/>
</dbReference>
<dbReference type="SUPFAM" id="SSF46604">
    <property type="entry name" value="Epsilon subunit of F1F0-ATP synthase C-terminal domain"/>
    <property type="match status" value="1"/>
</dbReference>
<evidence type="ECO:0000313" key="19">
    <source>
        <dbReference type="Proteomes" id="UP000266340"/>
    </source>
</evidence>
<dbReference type="GO" id="GO:0005886">
    <property type="term" value="C:plasma membrane"/>
    <property type="evidence" value="ECO:0007669"/>
    <property type="project" value="UniProtKB-SubCell"/>
</dbReference>
<name>A0A398CQ71_9BACL</name>
<evidence type="ECO:0000256" key="15">
    <source>
        <dbReference type="RuleBase" id="RU003656"/>
    </source>
</evidence>
<dbReference type="GO" id="GO:0005524">
    <property type="term" value="F:ATP binding"/>
    <property type="evidence" value="ECO:0007669"/>
    <property type="project" value="UniProtKB-UniRule"/>
</dbReference>
<dbReference type="HAMAP" id="MF_00530">
    <property type="entry name" value="ATP_synth_epsil_bac"/>
    <property type="match status" value="1"/>
</dbReference>
<sequence>MSTSTLRLEIVTPERKVYDGDVNMVVVKGVAGELGILPNHIPLVTPLKIAPVKAKKGGTEEFIAVHGGFVEVRKDKVVILAEIAEFGKDIDVVRARQAKERAEQRLNQKASDTDHRRAELALSRALSRLAAAGE</sequence>
<dbReference type="NCBIfam" id="NF009980">
    <property type="entry name" value="PRK13446.1"/>
    <property type="match status" value="1"/>
</dbReference>
<evidence type="ECO:0000256" key="10">
    <source>
        <dbReference type="ARBA" id="ARBA00023196"/>
    </source>
</evidence>
<accession>A0A398CQ71</accession>
<dbReference type="InterPro" id="IPR020547">
    <property type="entry name" value="ATP_synth_F1_esu_C"/>
</dbReference>
<feature type="domain" description="ATP synthase F1 complex delta/epsilon subunit N-terminal" evidence="17">
    <location>
        <begin position="6"/>
        <end position="83"/>
    </location>
</feature>
<dbReference type="InterPro" id="IPR001469">
    <property type="entry name" value="ATP_synth_F1_dsu/esu"/>
</dbReference>
<evidence type="ECO:0000256" key="9">
    <source>
        <dbReference type="ARBA" id="ARBA00023136"/>
    </source>
</evidence>
<dbReference type="Proteomes" id="UP000266340">
    <property type="component" value="Unassembled WGS sequence"/>
</dbReference>
<evidence type="ECO:0000256" key="4">
    <source>
        <dbReference type="ARBA" id="ARBA00014480"/>
    </source>
</evidence>
<evidence type="ECO:0000256" key="2">
    <source>
        <dbReference type="ARBA" id="ARBA00004202"/>
    </source>
</evidence>
<evidence type="ECO:0000259" key="16">
    <source>
        <dbReference type="Pfam" id="PF00401"/>
    </source>
</evidence>
<dbReference type="SUPFAM" id="SSF51344">
    <property type="entry name" value="Epsilon subunit of F1F0-ATP synthase N-terminal domain"/>
    <property type="match status" value="1"/>
</dbReference>
<evidence type="ECO:0000256" key="6">
    <source>
        <dbReference type="ARBA" id="ARBA00022475"/>
    </source>
</evidence>
<dbReference type="Gene3D" id="1.20.5.440">
    <property type="entry name" value="ATP synthase delta/epsilon subunit, C-terminal domain"/>
    <property type="match status" value="1"/>
</dbReference>
<dbReference type="NCBIfam" id="NF001846">
    <property type="entry name" value="PRK00571.1-3"/>
    <property type="match status" value="1"/>
</dbReference>
<evidence type="ECO:0000256" key="3">
    <source>
        <dbReference type="ARBA" id="ARBA00005712"/>
    </source>
</evidence>
<keyword evidence="11 14" id="KW-0066">ATP synthesis</keyword>
<comment type="subunit">
    <text evidence="14 15">F-type ATPases have 2 components, CF(1) - the catalytic core - and CF(0) - the membrane proton channel. CF(1) has five subunits: alpha(3), beta(3), gamma(1), delta(1), epsilon(1). CF(0) has three main subunits: a, b and c.</text>
</comment>
<comment type="subcellular location">
    <subcellularLocation>
        <location evidence="2 14">Cell membrane</location>
        <topology evidence="2 14">Peripheral membrane protein</topology>
    </subcellularLocation>
</comment>
<dbReference type="OrthoDB" id="9804110at2"/>
<keyword evidence="5 14" id="KW-0813">Transport</keyword>
<reference evidence="18 19" key="1">
    <citation type="submission" date="2018-09" db="EMBL/GenBank/DDBJ databases">
        <title>Cohnella cavernae sp. nov., isolated from a karst cave.</title>
        <authorList>
            <person name="Zhu H."/>
        </authorList>
    </citation>
    <scope>NUCLEOTIDE SEQUENCE [LARGE SCALE GENOMIC DNA]</scope>
    <source>
        <strain evidence="18 19">K2E09-144</strain>
    </source>
</reference>
<dbReference type="InterPro" id="IPR036771">
    <property type="entry name" value="ATPsynth_dsu/esu_N"/>
</dbReference>
<dbReference type="FunFam" id="2.60.15.10:FF:000001">
    <property type="entry name" value="ATP synthase epsilon chain"/>
    <property type="match status" value="1"/>
</dbReference>
<evidence type="ECO:0000256" key="13">
    <source>
        <dbReference type="ARBA" id="ARBA00031795"/>
    </source>
</evidence>
<dbReference type="EMBL" id="QXJM01000039">
    <property type="protein sequence ID" value="RIE01997.1"/>
    <property type="molecule type" value="Genomic_DNA"/>
</dbReference>
<dbReference type="GO" id="GO:0046933">
    <property type="term" value="F:proton-transporting ATP synthase activity, rotational mechanism"/>
    <property type="evidence" value="ECO:0007669"/>
    <property type="project" value="UniProtKB-UniRule"/>
</dbReference>
<comment type="caution">
    <text evidence="18">The sequence shown here is derived from an EMBL/GenBank/DDBJ whole genome shotgun (WGS) entry which is preliminary data.</text>
</comment>
<dbReference type="InterPro" id="IPR020546">
    <property type="entry name" value="ATP_synth_F1_dsu/esu_N"/>
</dbReference>
<organism evidence="18 19">
    <name type="scientific">Cohnella faecalis</name>
    <dbReference type="NCBI Taxonomy" id="2315694"/>
    <lineage>
        <taxon>Bacteria</taxon>
        <taxon>Bacillati</taxon>
        <taxon>Bacillota</taxon>
        <taxon>Bacilli</taxon>
        <taxon>Bacillales</taxon>
        <taxon>Paenibacillaceae</taxon>
        <taxon>Cohnella</taxon>
    </lineage>
</organism>
<feature type="domain" description="ATP synthase epsilon subunit C-terminal" evidence="16">
    <location>
        <begin position="88"/>
        <end position="133"/>
    </location>
</feature>
<evidence type="ECO:0000256" key="1">
    <source>
        <dbReference type="ARBA" id="ARBA00003543"/>
    </source>
</evidence>
<dbReference type="GO" id="GO:0045259">
    <property type="term" value="C:proton-transporting ATP synthase complex"/>
    <property type="evidence" value="ECO:0007669"/>
    <property type="project" value="UniProtKB-KW"/>
</dbReference>
<evidence type="ECO:0000256" key="8">
    <source>
        <dbReference type="ARBA" id="ARBA00023065"/>
    </source>
</evidence>
<dbReference type="AlphaFoldDB" id="A0A398CQ71"/>
<evidence type="ECO:0000256" key="7">
    <source>
        <dbReference type="ARBA" id="ARBA00022781"/>
    </source>
</evidence>
<evidence type="ECO:0000256" key="14">
    <source>
        <dbReference type="HAMAP-Rule" id="MF_00530"/>
    </source>
</evidence>
<evidence type="ECO:0000256" key="5">
    <source>
        <dbReference type="ARBA" id="ARBA00022448"/>
    </source>
</evidence>